<proteinExistence type="predicted"/>
<dbReference type="PANTHER" id="PTHR14155">
    <property type="entry name" value="RING FINGER DOMAIN-CONTAINING"/>
    <property type="match status" value="1"/>
</dbReference>
<evidence type="ECO:0000256" key="5">
    <source>
        <dbReference type="SAM" id="Phobius"/>
    </source>
</evidence>
<dbReference type="AlphaFoldDB" id="A0A7S0AVF0"/>
<dbReference type="PANTHER" id="PTHR14155:SF627">
    <property type="entry name" value="OS06G0192800 PROTEIN"/>
    <property type="match status" value="1"/>
</dbReference>
<keyword evidence="3" id="KW-0862">Zinc</keyword>
<keyword evidence="2 4" id="KW-0863">Zinc-finger</keyword>
<feature type="transmembrane region" description="Helical" evidence="5">
    <location>
        <begin position="37"/>
        <end position="59"/>
    </location>
</feature>
<reference evidence="7" key="1">
    <citation type="submission" date="2021-01" db="EMBL/GenBank/DDBJ databases">
        <authorList>
            <person name="Corre E."/>
            <person name="Pelletier E."/>
            <person name="Niang G."/>
            <person name="Scheremetjew M."/>
            <person name="Finn R."/>
            <person name="Kale V."/>
            <person name="Holt S."/>
            <person name="Cochrane G."/>
            <person name="Meng A."/>
            <person name="Brown T."/>
            <person name="Cohen L."/>
        </authorList>
    </citation>
    <scope>NUCLEOTIDE SEQUENCE</scope>
    <source>
        <strain evidence="7">CCMP3303</strain>
    </source>
</reference>
<keyword evidence="1" id="KW-0479">Metal-binding</keyword>
<evidence type="ECO:0000256" key="1">
    <source>
        <dbReference type="ARBA" id="ARBA00022723"/>
    </source>
</evidence>
<gene>
    <name evidence="7" type="ORF">MPOL1434_LOCUS8167</name>
</gene>
<evidence type="ECO:0000256" key="4">
    <source>
        <dbReference type="PROSITE-ProRule" id="PRU00175"/>
    </source>
</evidence>
<evidence type="ECO:0000313" key="7">
    <source>
        <dbReference type="EMBL" id="CAD8374804.1"/>
    </source>
</evidence>
<keyword evidence="5" id="KW-1133">Transmembrane helix</keyword>
<keyword evidence="5" id="KW-0812">Transmembrane</keyword>
<dbReference type="InterPro" id="IPR053238">
    <property type="entry name" value="RING-H2_zinc_finger"/>
</dbReference>
<evidence type="ECO:0000259" key="6">
    <source>
        <dbReference type="PROSITE" id="PS50089"/>
    </source>
</evidence>
<evidence type="ECO:0000256" key="3">
    <source>
        <dbReference type="ARBA" id="ARBA00022833"/>
    </source>
</evidence>
<dbReference type="SMART" id="SM00184">
    <property type="entry name" value="RING"/>
    <property type="match status" value="1"/>
</dbReference>
<feature type="domain" description="RING-type" evidence="6">
    <location>
        <begin position="122"/>
        <end position="165"/>
    </location>
</feature>
<evidence type="ECO:0000256" key="2">
    <source>
        <dbReference type="ARBA" id="ARBA00022771"/>
    </source>
</evidence>
<dbReference type="EMBL" id="HBEJ01013894">
    <property type="protein sequence ID" value="CAD8374804.1"/>
    <property type="molecule type" value="Transcribed_RNA"/>
</dbReference>
<keyword evidence="5" id="KW-0472">Membrane</keyword>
<dbReference type="Pfam" id="PF13639">
    <property type="entry name" value="zf-RING_2"/>
    <property type="match status" value="1"/>
</dbReference>
<dbReference type="CDD" id="cd16454">
    <property type="entry name" value="RING-H2_PA-TM-RING"/>
    <property type="match status" value="1"/>
</dbReference>
<dbReference type="InterPro" id="IPR013083">
    <property type="entry name" value="Znf_RING/FYVE/PHD"/>
</dbReference>
<dbReference type="InterPro" id="IPR001841">
    <property type="entry name" value="Znf_RING"/>
</dbReference>
<protein>
    <recommendedName>
        <fullName evidence="6">RING-type domain-containing protein</fullName>
    </recommendedName>
</protein>
<name>A0A7S0AVF0_9STRA</name>
<dbReference type="Gene3D" id="3.30.40.10">
    <property type="entry name" value="Zinc/RING finger domain, C3HC4 (zinc finger)"/>
    <property type="match status" value="1"/>
</dbReference>
<sequence length="199" mass="22056">MGRISFPSKIPPPPPILAAHTHHRRSYNASNASPASFLLLIATVAAGEVLAIFVCKIIADYADMGMHSQDQPRIRASGTKRRSLIDRALVVSQCRRQSSATRSTAGDDEIFANDDDEDGNCCPICLCDLNTDEDDIRRPMSCSHIYHKGCISGWLEQNETCPLCRTNVLYNADDADIVPMAPSGRRFLWTQSTMWGEDR</sequence>
<dbReference type="GO" id="GO:0008270">
    <property type="term" value="F:zinc ion binding"/>
    <property type="evidence" value="ECO:0007669"/>
    <property type="project" value="UniProtKB-KW"/>
</dbReference>
<organism evidence="7">
    <name type="scientific">Minutocellus polymorphus</name>
    <dbReference type="NCBI Taxonomy" id="265543"/>
    <lineage>
        <taxon>Eukaryota</taxon>
        <taxon>Sar</taxon>
        <taxon>Stramenopiles</taxon>
        <taxon>Ochrophyta</taxon>
        <taxon>Bacillariophyta</taxon>
        <taxon>Mediophyceae</taxon>
        <taxon>Cymatosirophycidae</taxon>
        <taxon>Cymatosirales</taxon>
        <taxon>Cymatosiraceae</taxon>
        <taxon>Minutocellus</taxon>
    </lineage>
</organism>
<accession>A0A7S0AVF0</accession>
<dbReference type="SUPFAM" id="SSF57850">
    <property type="entry name" value="RING/U-box"/>
    <property type="match status" value="1"/>
</dbReference>
<dbReference type="PROSITE" id="PS50089">
    <property type="entry name" value="ZF_RING_2"/>
    <property type="match status" value="1"/>
</dbReference>